<dbReference type="GO" id="GO:0005829">
    <property type="term" value="C:cytosol"/>
    <property type="evidence" value="ECO:0007669"/>
    <property type="project" value="TreeGrafter"/>
</dbReference>
<feature type="domain" description="HTH cro/C1-type" evidence="2">
    <location>
        <begin position="177"/>
        <end position="233"/>
    </location>
</feature>
<dbReference type="Proteomes" id="UP000034022">
    <property type="component" value="Unassembled WGS sequence"/>
</dbReference>
<dbReference type="EMBL" id="LBUU01000010">
    <property type="protein sequence ID" value="KKQ69738.1"/>
    <property type="molecule type" value="Genomic_DNA"/>
</dbReference>
<proteinExistence type="predicted"/>
<dbReference type="InterPro" id="IPR010982">
    <property type="entry name" value="Lambda_DNA-bd_dom_sf"/>
</dbReference>
<sequence length="246" mass="28640">MNKENNSNKKIGMGISESKSELGSFIRERRIELGYRQAELAKKLKILQSAVSSIELGGRSLVYYHGFNWRNMAEALQCNIKEIEKRLPKIEIQLPQTDLGWFIQNRRKELKMTIKEFARKMNIPTYRANYLEKRKHETRKYETLRKIADALSVDVSELSNFTLKCRRECTNDLGRMIREQRKNLCISGIEFAAKLGVKRQYVNQIEGGDIKMSKSEAMLKKIADVLKLDFDELMASRPGNENQEEK</sequence>
<dbReference type="GO" id="GO:0003677">
    <property type="term" value="F:DNA binding"/>
    <property type="evidence" value="ECO:0007669"/>
    <property type="project" value="UniProtKB-KW"/>
</dbReference>
<dbReference type="Pfam" id="PF13443">
    <property type="entry name" value="HTH_26"/>
    <property type="match status" value="1"/>
</dbReference>
<dbReference type="PROSITE" id="PS50943">
    <property type="entry name" value="HTH_CROC1"/>
    <property type="match status" value="3"/>
</dbReference>
<dbReference type="GO" id="GO:0003700">
    <property type="term" value="F:DNA-binding transcription factor activity"/>
    <property type="evidence" value="ECO:0007669"/>
    <property type="project" value="TreeGrafter"/>
</dbReference>
<dbReference type="SUPFAM" id="SSF47413">
    <property type="entry name" value="lambda repressor-like DNA-binding domains"/>
    <property type="match status" value="3"/>
</dbReference>
<dbReference type="AlphaFoldDB" id="A0A0G0JQA0"/>
<protein>
    <recommendedName>
        <fullName evidence="2">HTH cro/C1-type domain-containing protein</fullName>
    </recommendedName>
</protein>
<evidence type="ECO:0000259" key="2">
    <source>
        <dbReference type="PROSITE" id="PS50943"/>
    </source>
</evidence>
<evidence type="ECO:0000313" key="4">
    <source>
        <dbReference type="Proteomes" id="UP000034022"/>
    </source>
</evidence>
<gene>
    <name evidence="3" type="ORF">US91_C0010G0034</name>
</gene>
<dbReference type="PANTHER" id="PTHR46797">
    <property type="entry name" value="HTH-TYPE TRANSCRIPTIONAL REGULATOR"/>
    <property type="match status" value="1"/>
</dbReference>
<organism evidence="3 4">
    <name type="scientific">Candidatus Falkowbacteria bacterium GW2011_GWE1_38_31</name>
    <dbReference type="NCBI Taxonomy" id="1618638"/>
    <lineage>
        <taxon>Bacteria</taxon>
        <taxon>Candidatus Falkowiibacteriota</taxon>
    </lineage>
</organism>
<dbReference type="Pfam" id="PF01381">
    <property type="entry name" value="HTH_3"/>
    <property type="match status" value="2"/>
</dbReference>
<evidence type="ECO:0000256" key="1">
    <source>
        <dbReference type="ARBA" id="ARBA00023125"/>
    </source>
</evidence>
<feature type="domain" description="HTH cro/C1-type" evidence="2">
    <location>
        <begin position="103"/>
        <end position="158"/>
    </location>
</feature>
<dbReference type="PANTHER" id="PTHR46797:SF1">
    <property type="entry name" value="METHYLPHOSPHONATE SYNTHASE"/>
    <property type="match status" value="1"/>
</dbReference>
<name>A0A0G0JQA0_9BACT</name>
<evidence type="ECO:0000313" key="3">
    <source>
        <dbReference type="EMBL" id="KKQ69738.1"/>
    </source>
</evidence>
<dbReference type="InterPro" id="IPR050807">
    <property type="entry name" value="TransReg_Diox_bact_type"/>
</dbReference>
<accession>A0A0G0JQA0</accession>
<reference evidence="3 4" key="1">
    <citation type="journal article" date="2015" name="Nature">
        <title>rRNA introns, odd ribosomes, and small enigmatic genomes across a large radiation of phyla.</title>
        <authorList>
            <person name="Brown C.T."/>
            <person name="Hug L.A."/>
            <person name="Thomas B.C."/>
            <person name="Sharon I."/>
            <person name="Castelle C.J."/>
            <person name="Singh A."/>
            <person name="Wilkins M.J."/>
            <person name="Williams K.H."/>
            <person name="Banfield J.F."/>
        </authorList>
    </citation>
    <scope>NUCLEOTIDE SEQUENCE [LARGE SCALE GENOMIC DNA]</scope>
</reference>
<feature type="domain" description="HTH cro/C1-type" evidence="2">
    <location>
        <begin position="26"/>
        <end position="83"/>
    </location>
</feature>
<dbReference type="CDD" id="cd00093">
    <property type="entry name" value="HTH_XRE"/>
    <property type="match status" value="3"/>
</dbReference>
<dbReference type="SMART" id="SM00530">
    <property type="entry name" value="HTH_XRE"/>
    <property type="match status" value="3"/>
</dbReference>
<dbReference type="InterPro" id="IPR001387">
    <property type="entry name" value="Cro/C1-type_HTH"/>
</dbReference>
<dbReference type="Gene3D" id="1.10.260.40">
    <property type="entry name" value="lambda repressor-like DNA-binding domains"/>
    <property type="match status" value="3"/>
</dbReference>
<keyword evidence="1" id="KW-0238">DNA-binding</keyword>
<comment type="caution">
    <text evidence="3">The sequence shown here is derived from an EMBL/GenBank/DDBJ whole genome shotgun (WGS) entry which is preliminary data.</text>
</comment>